<sequence>LIIKITLNFFLKIHTSDGKSVNLLNSPFGTLCFLSWPEWENYQEIDGIFGLSALHTDRLLEGVFGFFPLLDKDESDKTATLTLGGRNSKSCDLSNEKYEPLHFLGNRYNFQFLAVKMGYTEFIKLGITLTYPNTMDPYITVPDEFMKKIAYDLGAQTDIRTGKYLVDCKQSFNPFEIFTAENKYIIEPKNFIIKHNVSFFFFFN</sequence>
<reference evidence="1" key="1">
    <citation type="submission" date="2017-02" db="UniProtKB">
        <authorList>
            <consortium name="WormBaseParasite"/>
        </authorList>
    </citation>
    <scope>IDENTIFICATION</scope>
</reference>
<name>A0A0N4TFD5_BRUPA</name>
<accession>A0A0N4TFD5</accession>
<dbReference type="STRING" id="6280.A0A0N4TFD5"/>
<organism evidence="1">
    <name type="scientific">Brugia pahangi</name>
    <name type="common">Filarial nematode worm</name>
    <dbReference type="NCBI Taxonomy" id="6280"/>
    <lineage>
        <taxon>Eukaryota</taxon>
        <taxon>Metazoa</taxon>
        <taxon>Ecdysozoa</taxon>
        <taxon>Nematoda</taxon>
        <taxon>Chromadorea</taxon>
        <taxon>Rhabditida</taxon>
        <taxon>Spirurina</taxon>
        <taxon>Spiruromorpha</taxon>
        <taxon>Filarioidea</taxon>
        <taxon>Onchocercidae</taxon>
        <taxon>Brugia</taxon>
    </lineage>
</organism>
<dbReference type="InterPro" id="IPR021109">
    <property type="entry name" value="Peptidase_aspartic_dom_sf"/>
</dbReference>
<dbReference type="Gene3D" id="2.40.70.10">
    <property type="entry name" value="Acid Proteases"/>
    <property type="match status" value="1"/>
</dbReference>
<dbReference type="AlphaFoldDB" id="A0A0N4TFD5"/>
<dbReference type="SUPFAM" id="SSF50630">
    <property type="entry name" value="Acid proteases"/>
    <property type="match status" value="1"/>
</dbReference>
<proteinExistence type="predicted"/>
<dbReference type="WBParaSite" id="BPAG_0000692301-mRNA-1">
    <property type="protein sequence ID" value="BPAG_0000692301-mRNA-1"/>
    <property type="gene ID" value="BPAG_0000692301"/>
</dbReference>
<protein>
    <submittedName>
        <fullName evidence="1">Peptidase A1 domain-containing protein</fullName>
    </submittedName>
</protein>
<evidence type="ECO:0000313" key="1">
    <source>
        <dbReference type="WBParaSite" id="BPAG_0000692301-mRNA-1"/>
    </source>
</evidence>